<evidence type="ECO:0000313" key="3">
    <source>
        <dbReference type="Proteomes" id="UP000245207"/>
    </source>
</evidence>
<protein>
    <submittedName>
        <fullName evidence="2">RNA-directed DNA polymerase, eukaryota, Reverse transcriptase zinc-binding domain protein</fullName>
    </submittedName>
</protein>
<dbReference type="InterPro" id="IPR026960">
    <property type="entry name" value="RVT-Znf"/>
</dbReference>
<dbReference type="Proteomes" id="UP000245207">
    <property type="component" value="Unassembled WGS sequence"/>
</dbReference>
<dbReference type="GO" id="GO:0003964">
    <property type="term" value="F:RNA-directed DNA polymerase activity"/>
    <property type="evidence" value="ECO:0007669"/>
    <property type="project" value="UniProtKB-KW"/>
</dbReference>
<dbReference type="AlphaFoldDB" id="A0A2U1LD03"/>
<evidence type="ECO:0000259" key="1">
    <source>
        <dbReference type="Pfam" id="PF13966"/>
    </source>
</evidence>
<gene>
    <name evidence="2" type="ORF">CTI12_AA502830</name>
</gene>
<dbReference type="Pfam" id="PF13966">
    <property type="entry name" value="zf-RVT"/>
    <property type="match status" value="1"/>
</dbReference>
<keyword evidence="2" id="KW-0695">RNA-directed DNA polymerase</keyword>
<dbReference type="EMBL" id="PKPP01010066">
    <property type="protein sequence ID" value="PWA46879.1"/>
    <property type="molecule type" value="Genomic_DNA"/>
</dbReference>
<reference evidence="2 3" key="1">
    <citation type="journal article" date="2018" name="Mol. Plant">
        <title>The genome of Artemisia annua provides insight into the evolution of Asteraceae family and artemisinin biosynthesis.</title>
        <authorList>
            <person name="Shen Q."/>
            <person name="Zhang L."/>
            <person name="Liao Z."/>
            <person name="Wang S."/>
            <person name="Yan T."/>
            <person name="Shi P."/>
            <person name="Liu M."/>
            <person name="Fu X."/>
            <person name="Pan Q."/>
            <person name="Wang Y."/>
            <person name="Lv Z."/>
            <person name="Lu X."/>
            <person name="Zhang F."/>
            <person name="Jiang W."/>
            <person name="Ma Y."/>
            <person name="Chen M."/>
            <person name="Hao X."/>
            <person name="Li L."/>
            <person name="Tang Y."/>
            <person name="Lv G."/>
            <person name="Zhou Y."/>
            <person name="Sun X."/>
            <person name="Brodelius P.E."/>
            <person name="Rose J.K.C."/>
            <person name="Tang K."/>
        </authorList>
    </citation>
    <scope>NUCLEOTIDE SEQUENCE [LARGE SCALE GENOMIC DNA]</scope>
    <source>
        <strain evidence="3">cv. Huhao1</strain>
        <tissue evidence="2">Leaf</tissue>
    </source>
</reference>
<comment type="caution">
    <text evidence="2">The sequence shown here is derived from an EMBL/GenBank/DDBJ whole genome shotgun (WGS) entry which is preliminary data.</text>
</comment>
<dbReference type="OrthoDB" id="696485at2759"/>
<evidence type="ECO:0000313" key="2">
    <source>
        <dbReference type="EMBL" id="PWA46879.1"/>
    </source>
</evidence>
<accession>A0A2U1LD03</accession>
<keyword evidence="2" id="KW-0808">Transferase</keyword>
<keyword evidence="2" id="KW-0548">Nucleotidyltransferase</keyword>
<proteinExistence type="predicted"/>
<name>A0A2U1LD03_ARTAN</name>
<keyword evidence="3" id="KW-1185">Reference proteome</keyword>
<feature type="domain" description="Reverse transcriptase zinc-binding" evidence="1">
    <location>
        <begin position="20"/>
        <end position="68"/>
    </location>
</feature>
<sequence>MEAGGWNLVCSMELEGKSSRAVLDRLPVLTKIDTRGIDIPAVLCPLCEEVPESLDHILIACPKVKLIWRKSFSWWGVKFPDGGMDFTDVINGLFCQHIPSHLHKVFQGVCFVRMWAVWKWRNKMVHSRVEDKLVVGSEDIFALIQSNILLWISNRFPKGKFNLKAWITNPSSIHPTVDGVG</sequence>
<organism evidence="2 3">
    <name type="scientific">Artemisia annua</name>
    <name type="common">Sweet wormwood</name>
    <dbReference type="NCBI Taxonomy" id="35608"/>
    <lineage>
        <taxon>Eukaryota</taxon>
        <taxon>Viridiplantae</taxon>
        <taxon>Streptophyta</taxon>
        <taxon>Embryophyta</taxon>
        <taxon>Tracheophyta</taxon>
        <taxon>Spermatophyta</taxon>
        <taxon>Magnoliopsida</taxon>
        <taxon>eudicotyledons</taxon>
        <taxon>Gunneridae</taxon>
        <taxon>Pentapetalae</taxon>
        <taxon>asterids</taxon>
        <taxon>campanulids</taxon>
        <taxon>Asterales</taxon>
        <taxon>Asteraceae</taxon>
        <taxon>Asteroideae</taxon>
        <taxon>Anthemideae</taxon>
        <taxon>Artemisiinae</taxon>
        <taxon>Artemisia</taxon>
    </lineage>
</organism>